<dbReference type="GO" id="GO:0005524">
    <property type="term" value="F:ATP binding"/>
    <property type="evidence" value="ECO:0007669"/>
    <property type="project" value="InterPro"/>
</dbReference>
<accession>A0A2P4P2P5</accession>
<gene>
    <name evidence="2" type="ORF">GLOIN_2v1720247</name>
</gene>
<dbReference type="InterPro" id="IPR011009">
    <property type="entry name" value="Kinase-like_dom_sf"/>
</dbReference>
<keyword evidence="3" id="KW-1185">Reference proteome</keyword>
<dbReference type="EMBL" id="AUPC02000436">
    <property type="protein sequence ID" value="POG59666.1"/>
    <property type="molecule type" value="Genomic_DNA"/>
</dbReference>
<dbReference type="PROSITE" id="PS50011">
    <property type="entry name" value="PROTEIN_KINASE_DOM"/>
    <property type="match status" value="1"/>
</dbReference>
<evidence type="ECO:0000313" key="2">
    <source>
        <dbReference type="EMBL" id="POG59666.1"/>
    </source>
</evidence>
<reference evidence="2 3" key="2">
    <citation type="journal article" date="2018" name="New Phytol.">
        <title>High intraspecific genome diversity in the model arbuscular mycorrhizal symbiont Rhizophagus irregularis.</title>
        <authorList>
            <person name="Chen E.C.H."/>
            <person name="Morin E."/>
            <person name="Beaudet D."/>
            <person name="Noel J."/>
            <person name="Yildirir G."/>
            <person name="Ndikumana S."/>
            <person name="Charron P."/>
            <person name="St-Onge C."/>
            <person name="Giorgi J."/>
            <person name="Kruger M."/>
            <person name="Marton T."/>
            <person name="Ropars J."/>
            <person name="Grigoriev I.V."/>
            <person name="Hainaut M."/>
            <person name="Henrissat B."/>
            <person name="Roux C."/>
            <person name="Martin F."/>
            <person name="Corradi N."/>
        </authorList>
    </citation>
    <scope>NUCLEOTIDE SEQUENCE [LARGE SCALE GENOMIC DNA]</scope>
    <source>
        <strain evidence="2 3">DAOM 197198</strain>
    </source>
</reference>
<dbReference type="GO" id="GO:0005886">
    <property type="term" value="C:plasma membrane"/>
    <property type="evidence" value="ECO:0007669"/>
    <property type="project" value="TreeGrafter"/>
</dbReference>
<dbReference type="InterPro" id="IPR000719">
    <property type="entry name" value="Prot_kinase_dom"/>
</dbReference>
<evidence type="ECO:0000259" key="1">
    <source>
        <dbReference type="PROSITE" id="PS50011"/>
    </source>
</evidence>
<feature type="non-terminal residue" evidence="2">
    <location>
        <position position="1"/>
    </location>
</feature>
<name>A0A2P4P2P5_RHIID</name>
<feature type="domain" description="Protein kinase" evidence="1">
    <location>
        <begin position="1"/>
        <end position="104"/>
    </location>
</feature>
<protein>
    <submittedName>
        <fullName evidence="2">Kinase-like domain-containing protein</fullName>
    </submittedName>
</protein>
<dbReference type="GO" id="GO:0004674">
    <property type="term" value="F:protein serine/threonine kinase activity"/>
    <property type="evidence" value="ECO:0007669"/>
    <property type="project" value="TreeGrafter"/>
</dbReference>
<comment type="caution">
    <text evidence="2">The sequence shown here is derived from an EMBL/GenBank/DDBJ whole genome shotgun (WGS) entry which is preliminary data.</text>
</comment>
<sequence length="104" mass="12254">VIPFIDPKKLNDHRYELNKKSDVYSYGVIMWQVSSGIQPFYNHKYDGNLSLSIVNGKREKIINNTPLEYGNLYTECWEDEPNKRPDMQKVVLVLKSIIFPDQYL</sequence>
<dbReference type="InterPro" id="IPR001245">
    <property type="entry name" value="Ser-Thr/Tyr_kinase_cat_dom"/>
</dbReference>
<dbReference type="InterPro" id="IPR051681">
    <property type="entry name" value="Ser/Thr_Kinases-Pseudokinases"/>
</dbReference>
<feature type="non-terminal residue" evidence="2">
    <location>
        <position position="104"/>
    </location>
</feature>
<organism evidence="2 3">
    <name type="scientific">Rhizophagus irregularis (strain DAOM 181602 / DAOM 197198 / MUCL 43194)</name>
    <name type="common">Arbuscular mycorrhizal fungus</name>
    <name type="synonym">Glomus intraradices</name>
    <dbReference type="NCBI Taxonomy" id="747089"/>
    <lineage>
        <taxon>Eukaryota</taxon>
        <taxon>Fungi</taxon>
        <taxon>Fungi incertae sedis</taxon>
        <taxon>Mucoromycota</taxon>
        <taxon>Glomeromycotina</taxon>
        <taxon>Glomeromycetes</taxon>
        <taxon>Glomerales</taxon>
        <taxon>Glomeraceae</taxon>
        <taxon>Rhizophagus</taxon>
    </lineage>
</organism>
<evidence type="ECO:0000313" key="3">
    <source>
        <dbReference type="Proteomes" id="UP000018888"/>
    </source>
</evidence>
<dbReference type="Proteomes" id="UP000018888">
    <property type="component" value="Unassembled WGS sequence"/>
</dbReference>
<reference evidence="2 3" key="1">
    <citation type="journal article" date="2013" name="Proc. Natl. Acad. Sci. U.S.A.">
        <title>Genome of an arbuscular mycorrhizal fungus provides insight into the oldest plant symbiosis.</title>
        <authorList>
            <person name="Tisserant E."/>
            <person name="Malbreil M."/>
            <person name="Kuo A."/>
            <person name="Kohler A."/>
            <person name="Symeonidi A."/>
            <person name="Balestrini R."/>
            <person name="Charron P."/>
            <person name="Duensing N."/>
            <person name="Frei Dit Frey N."/>
            <person name="Gianinazzi-Pearson V."/>
            <person name="Gilbert L.B."/>
            <person name="Handa Y."/>
            <person name="Herr J.R."/>
            <person name="Hijri M."/>
            <person name="Koul R."/>
            <person name="Kawaguchi M."/>
            <person name="Krajinski F."/>
            <person name="Lammers P.J."/>
            <person name="Masclaux F.G."/>
            <person name="Murat C."/>
            <person name="Morin E."/>
            <person name="Ndikumana S."/>
            <person name="Pagni M."/>
            <person name="Petitpierre D."/>
            <person name="Requena N."/>
            <person name="Rosikiewicz P."/>
            <person name="Riley R."/>
            <person name="Saito K."/>
            <person name="San Clemente H."/>
            <person name="Shapiro H."/>
            <person name="van Tuinen D."/>
            <person name="Becard G."/>
            <person name="Bonfante P."/>
            <person name="Paszkowski U."/>
            <person name="Shachar-Hill Y.Y."/>
            <person name="Tuskan G.A."/>
            <person name="Young P.W."/>
            <person name="Sanders I.R."/>
            <person name="Henrissat B."/>
            <person name="Rensing S.A."/>
            <person name="Grigoriev I.V."/>
            <person name="Corradi N."/>
            <person name="Roux C."/>
            <person name="Martin F."/>
        </authorList>
    </citation>
    <scope>NUCLEOTIDE SEQUENCE [LARGE SCALE GENOMIC DNA]</scope>
    <source>
        <strain evidence="2 3">DAOM 197198</strain>
    </source>
</reference>
<dbReference type="PANTHER" id="PTHR44329">
    <property type="entry name" value="SERINE/THREONINE-PROTEIN KINASE TNNI3K-RELATED"/>
    <property type="match status" value="1"/>
</dbReference>
<dbReference type="Gene3D" id="1.10.510.10">
    <property type="entry name" value="Transferase(Phosphotransferase) domain 1"/>
    <property type="match status" value="1"/>
</dbReference>
<proteinExistence type="predicted"/>
<dbReference type="Pfam" id="PF07714">
    <property type="entry name" value="PK_Tyr_Ser-Thr"/>
    <property type="match status" value="1"/>
</dbReference>
<dbReference type="PANTHER" id="PTHR44329:SF160">
    <property type="entry name" value="OS05G0577700 PROTEIN"/>
    <property type="match status" value="1"/>
</dbReference>
<dbReference type="SUPFAM" id="SSF56112">
    <property type="entry name" value="Protein kinase-like (PK-like)"/>
    <property type="match status" value="1"/>
</dbReference>
<dbReference type="AlphaFoldDB" id="A0A2P4P2P5"/>